<evidence type="ECO:0000259" key="4">
    <source>
        <dbReference type="PROSITE" id="PS50184"/>
    </source>
</evidence>
<feature type="region of interest" description="Disordered" evidence="2">
    <location>
        <begin position="406"/>
        <end position="425"/>
    </location>
</feature>
<feature type="region of interest" description="Disordered" evidence="2">
    <location>
        <begin position="473"/>
        <end position="558"/>
    </location>
</feature>
<dbReference type="Pfam" id="PF19035">
    <property type="entry name" value="TSP1_CCN"/>
    <property type="match status" value="1"/>
</dbReference>
<dbReference type="InterPro" id="IPR001007">
    <property type="entry name" value="VWF_dom"/>
</dbReference>
<dbReference type="EnsemblMetazoa" id="SCAU005898-RA">
    <property type="protein sequence ID" value="SCAU005898-PA"/>
    <property type="gene ID" value="SCAU005898"/>
</dbReference>
<dbReference type="SUPFAM" id="SSF57603">
    <property type="entry name" value="FnI-like domain"/>
    <property type="match status" value="1"/>
</dbReference>
<dbReference type="VEuPathDB" id="VectorBase:SCAU005898"/>
<dbReference type="GO" id="GO:0031012">
    <property type="term" value="C:extracellular matrix"/>
    <property type="evidence" value="ECO:0007669"/>
    <property type="project" value="TreeGrafter"/>
</dbReference>
<feature type="compositionally biased region" description="Polar residues" evidence="2">
    <location>
        <begin position="512"/>
        <end position="531"/>
    </location>
</feature>
<dbReference type="InterPro" id="IPR036383">
    <property type="entry name" value="TSP1_rpt_sf"/>
</dbReference>
<dbReference type="KEGG" id="scac:106095848"/>
<evidence type="ECO:0000313" key="6">
    <source>
        <dbReference type="EnsemblMetazoa" id="SCAU005898-PC"/>
    </source>
</evidence>
<dbReference type="PROSITE" id="PS50184">
    <property type="entry name" value="VWFC_2"/>
    <property type="match status" value="1"/>
</dbReference>
<gene>
    <name evidence="6" type="primary">106095848</name>
</gene>
<evidence type="ECO:0000256" key="3">
    <source>
        <dbReference type="SAM" id="SignalP"/>
    </source>
</evidence>
<evidence type="ECO:0000313" key="7">
    <source>
        <dbReference type="Proteomes" id="UP000095300"/>
    </source>
</evidence>
<sequence>MHIFIVPVVGVLLLTQLERVGANLSLDFRVTKISASPANCNVANTTYAHGETFKLDCRTQCVCENGRHACSSLCPKEQLPAPEDTISCRSPRLVEVPGHCCKMWLCENPTADVYATCHNSSSSPWTPCSQPCGLGISTRFTVTTAGCNQLINQRLCQNRKCELKSPWVKNNARNPTTDDFAVTSQNYLRNGADDIENIERYHHHHHHHNHKKDGNFQLGQEQHKHGNKKGHDCRHLERLGPARIRLGQCVSRKLYRPKVCGPCHQPTKCCLPSVSTTIQVELLCPLNAADPISIVQQQEQQRRHQEFYSASALTSLWDTQSLDAIDQEYFQSHQIHIQNKFVAIEWILKCECSENESCQRIAKPQRRDHHRSAINISHEDVEGVIDDGNDVNDDNYSNNVNYINNNNVKTNNDNNYNNGDYNNYYSKMKRNNYKVEQQPRQKEWQTHIADKMPEQLNADVDEDTSDVISDARFMDEERENWPTSSLSSPPSMSANSDESQPDIIPYPPPPFTTNKQTNINNSNKQMDSGSMDSKKYNDPLVQTAKSRDEETYRNERQREQEKYFYEQWLRQQQQQKRQQSLMDQLLGT</sequence>
<accession>A0A1I8P927</accession>
<feature type="compositionally biased region" description="Low complexity" evidence="2">
    <location>
        <begin position="482"/>
        <end position="503"/>
    </location>
</feature>
<proteinExistence type="predicted"/>
<feature type="chain" id="PRO_5014271756" description="VWFC domain-containing protein" evidence="3">
    <location>
        <begin position="23"/>
        <end position="588"/>
    </location>
</feature>
<feature type="signal peptide" evidence="3">
    <location>
        <begin position="1"/>
        <end position="22"/>
    </location>
</feature>
<dbReference type="PROSITE" id="PS50092">
    <property type="entry name" value="TSP1"/>
    <property type="match status" value="1"/>
</dbReference>
<dbReference type="EnsemblMetazoa" id="SCAU005898-RC">
    <property type="protein sequence ID" value="SCAU005898-PC"/>
    <property type="gene ID" value="SCAU005898"/>
</dbReference>
<dbReference type="PANTHER" id="PTHR11348:SF17">
    <property type="entry name" value="CCN"/>
    <property type="match status" value="1"/>
</dbReference>
<dbReference type="InterPro" id="IPR000884">
    <property type="entry name" value="TSP1_rpt"/>
</dbReference>
<keyword evidence="7" id="KW-1185">Reference proteome</keyword>
<dbReference type="GO" id="GO:0007155">
    <property type="term" value="P:cell adhesion"/>
    <property type="evidence" value="ECO:0007669"/>
    <property type="project" value="TreeGrafter"/>
</dbReference>
<keyword evidence="1 3" id="KW-0732">Signal</keyword>
<evidence type="ECO:0000313" key="5">
    <source>
        <dbReference type="EnsemblMetazoa" id="SCAU005898-PB"/>
    </source>
</evidence>
<dbReference type="EnsemblMetazoa" id="SCAU005898-RB">
    <property type="protein sequence ID" value="SCAU005898-PB"/>
    <property type="gene ID" value="SCAU005898"/>
</dbReference>
<dbReference type="STRING" id="35570.A0A1I8P927"/>
<dbReference type="SMART" id="SM00209">
    <property type="entry name" value="TSP1"/>
    <property type="match status" value="1"/>
</dbReference>
<dbReference type="GO" id="GO:0008201">
    <property type="term" value="F:heparin binding"/>
    <property type="evidence" value="ECO:0007669"/>
    <property type="project" value="TreeGrafter"/>
</dbReference>
<feature type="compositionally biased region" description="Basic and acidic residues" evidence="2">
    <location>
        <begin position="545"/>
        <end position="558"/>
    </location>
</feature>
<dbReference type="InterPro" id="IPR050941">
    <property type="entry name" value="CCN"/>
</dbReference>
<reference evidence="6" key="2">
    <citation type="submission" date="2020-05" db="UniProtKB">
        <authorList>
            <consortium name="EnsemblMetazoa"/>
        </authorList>
    </citation>
    <scope>IDENTIFICATION</scope>
    <source>
        <strain evidence="6">USDA</strain>
    </source>
</reference>
<evidence type="ECO:0000256" key="2">
    <source>
        <dbReference type="SAM" id="MobiDB-lite"/>
    </source>
</evidence>
<dbReference type="OrthoDB" id="365605at2759"/>
<dbReference type="SUPFAM" id="SSF82895">
    <property type="entry name" value="TSP-1 type 1 repeat"/>
    <property type="match status" value="1"/>
</dbReference>
<dbReference type="Proteomes" id="UP000095300">
    <property type="component" value="Unassembled WGS sequence"/>
</dbReference>
<dbReference type="PANTHER" id="PTHR11348">
    <property type="entry name" value="CONNECTIVE TISSUE GROWTH FACTOR-RELATED"/>
    <property type="match status" value="1"/>
</dbReference>
<evidence type="ECO:0000256" key="1">
    <source>
        <dbReference type="ARBA" id="ARBA00022729"/>
    </source>
</evidence>
<protein>
    <recommendedName>
        <fullName evidence="4">VWFC domain-containing protein</fullName>
    </recommendedName>
</protein>
<dbReference type="GO" id="GO:0045597">
    <property type="term" value="P:positive regulation of cell differentiation"/>
    <property type="evidence" value="ECO:0007669"/>
    <property type="project" value="TreeGrafter"/>
</dbReference>
<organism evidence="6 7">
    <name type="scientific">Stomoxys calcitrans</name>
    <name type="common">Stable fly</name>
    <name type="synonym">Conops calcitrans</name>
    <dbReference type="NCBI Taxonomy" id="35570"/>
    <lineage>
        <taxon>Eukaryota</taxon>
        <taxon>Metazoa</taxon>
        <taxon>Ecdysozoa</taxon>
        <taxon>Arthropoda</taxon>
        <taxon>Hexapoda</taxon>
        <taxon>Insecta</taxon>
        <taxon>Pterygota</taxon>
        <taxon>Neoptera</taxon>
        <taxon>Endopterygota</taxon>
        <taxon>Diptera</taxon>
        <taxon>Brachycera</taxon>
        <taxon>Muscomorpha</taxon>
        <taxon>Muscoidea</taxon>
        <taxon>Muscidae</taxon>
        <taxon>Stomoxys</taxon>
    </lineage>
</organism>
<dbReference type="GO" id="GO:0007165">
    <property type="term" value="P:signal transduction"/>
    <property type="evidence" value="ECO:0007669"/>
    <property type="project" value="InterPro"/>
</dbReference>
<reference evidence="5 7" key="1">
    <citation type="submission" date="2015-05" db="EMBL/GenBank/DDBJ databases">
        <authorList>
            <person name="Wilson R.K."/>
            <person name="Warren W.C."/>
            <person name="Olafson P."/>
        </authorList>
    </citation>
    <scope>NUCLEOTIDE SEQUENCE [LARGE SCALE GENOMIC DNA]</scope>
    <source>
        <strain evidence="5 7">USDA</strain>
    </source>
</reference>
<feature type="domain" description="VWFC" evidence="4">
    <location>
        <begin position="38"/>
        <end position="107"/>
    </location>
</feature>
<dbReference type="SMART" id="SM00214">
    <property type="entry name" value="VWC"/>
    <property type="match status" value="1"/>
</dbReference>
<dbReference type="GO" id="GO:0005178">
    <property type="term" value="F:integrin binding"/>
    <property type="evidence" value="ECO:0007669"/>
    <property type="project" value="TreeGrafter"/>
</dbReference>
<name>A0A1I8P927_STOCA</name>
<dbReference type="GO" id="GO:0005615">
    <property type="term" value="C:extracellular space"/>
    <property type="evidence" value="ECO:0007669"/>
    <property type="project" value="TreeGrafter"/>
</dbReference>
<dbReference type="Gene3D" id="2.10.70.10">
    <property type="entry name" value="Complement Module, domain 1"/>
    <property type="match status" value="1"/>
</dbReference>
<dbReference type="AlphaFoldDB" id="A0A1I8P927"/>
<dbReference type="InterPro" id="IPR043973">
    <property type="entry name" value="TSP1_CCN"/>
</dbReference>